<keyword evidence="4" id="KW-1185">Reference proteome</keyword>
<evidence type="ECO:0000256" key="1">
    <source>
        <dbReference type="SAM" id="Phobius"/>
    </source>
</evidence>
<feature type="domain" description="Phosphatidic acid phosphatase type 2/haloperoxidase" evidence="2">
    <location>
        <begin position="166"/>
        <end position="285"/>
    </location>
</feature>
<dbReference type="SMART" id="SM00014">
    <property type="entry name" value="acidPPc"/>
    <property type="match status" value="1"/>
</dbReference>
<dbReference type="InterPro" id="IPR000326">
    <property type="entry name" value="PAP2/HPO"/>
</dbReference>
<dbReference type="Proteomes" id="UP001057025">
    <property type="component" value="Chromosome"/>
</dbReference>
<evidence type="ECO:0000259" key="2">
    <source>
        <dbReference type="SMART" id="SM00014"/>
    </source>
</evidence>
<evidence type="ECO:0000313" key="3">
    <source>
        <dbReference type="EMBL" id="USS88066.1"/>
    </source>
</evidence>
<dbReference type="SUPFAM" id="SSF48317">
    <property type="entry name" value="Acid phosphatase/Vanadium-dependent haloperoxidase"/>
    <property type="match status" value="1"/>
</dbReference>
<protein>
    <submittedName>
        <fullName evidence="3">Phosphatase PAP2 family protein</fullName>
    </submittedName>
</protein>
<feature type="transmembrane region" description="Helical" evidence="1">
    <location>
        <begin position="243"/>
        <end position="260"/>
    </location>
</feature>
<sequence length="299" mass="33555">MNQQRKWLLGSLVLFVVLMGIATKLDLTLSQRVLNYHSNWATIGQTVGSFPLYLVFILSGEIMIASAFRQSNAWLAGLGLVVGVTLSSLQLLHFLRESSNYFGKAMANLQHGLPVGSPNPVPEQRGSAWGWLLLILWLFLYLVITLLSQWWLKQQSPQRLQQLLIIAIFASLTALLALGANGFLKTIWGRYRPYQVQGQLSHFTNWYQINGINGHYSFPSGHTMASTLALVLGWFVTAKWQRTAWWLGLGYSILIAVSRLVIGAHFLSDVTFSFFLTATIIYVMKRCLINCLRSNGAFG</sequence>
<dbReference type="Pfam" id="PF01569">
    <property type="entry name" value="PAP2"/>
    <property type="match status" value="1"/>
</dbReference>
<keyword evidence="1" id="KW-0812">Transmembrane</keyword>
<evidence type="ECO:0000313" key="4">
    <source>
        <dbReference type="Proteomes" id="UP001057025"/>
    </source>
</evidence>
<feature type="transmembrane region" description="Helical" evidence="1">
    <location>
        <begin position="48"/>
        <end position="68"/>
    </location>
</feature>
<feature type="transmembrane region" description="Helical" evidence="1">
    <location>
        <begin position="216"/>
        <end position="236"/>
    </location>
</feature>
<gene>
    <name evidence="3" type="ORF">M3M39_00845</name>
</gene>
<feature type="transmembrane region" description="Helical" evidence="1">
    <location>
        <begin position="128"/>
        <end position="151"/>
    </location>
</feature>
<organism evidence="3 4">
    <name type="scientific">Fructilactobacillus hinvesii</name>
    <dbReference type="NCBI Taxonomy" id="2940300"/>
    <lineage>
        <taxon>Bacteria</taxon>
        <taxon>Bacillati</taxon>
        <taxon>Bacillota</taxon>
        <taxon>Bacilli</taxon>
        <taxon>Lactobacillales</taxon>
        <taxon>Lactobacillaceae</taxon>
        <taxon>Fructilactobacillus</taxon>
    </lineage>
</organism>
<dbReference type="RefSeq" id="WP_252797355.1">
    <property type="nucleotide sequence ID" value="NZ_CP097118.1"/>
</dbReference>
<keyword evidence="1" id="KW-0472">Membrane</keyword>
<name>A0ABY5BUX0_9LACO</name>
<proteinExistence type="predicted"/>
<feature type="transmembrane region" description="Helical" evidence="1">
    <location>
        <begin position="163"/>
        <end position="184"/>
    </location>
</feature>
<dbReference type="InterPro" id="IPR036938">
    <property type="entry name" value="PAP2/HPO_sf"/>
</dbReference>
<dbReference type="EMBL" id="CP097118">
    <property type="protein sequence ID" value="USS88066.1"/>
    <property type="molecule type" value="Genomic_DNA"/>
</dbReference>
<accession>A0ABY5BUX0</accession>
<dbReference type="Gene3D" id="1.20.144.10">
    <property type="entry name" value="Phosphatidic acid phosphatase type 2/haloperoxidase"/>
    <property type="match status" value="1"/>
</dbReference>
<feature type="transmembrane region" description="Helical" evidence="1">
    <location>
        <begin position="75"/>
        <end position="95"/>
    </location>
</feature>
<reference evidence="3" key="1">
    <citation type="submission" date="2022-05" db="EMBL/GenBank/DDBJ databases">
        <authorList>
            <person name="Oliphant S.A."/>
            <person name="Watson-Haigh N.S."/>
            <person name="Sumby K.M."/>
            <person name="Gardner J.M."/>
            <person name="Jiranek V."/>
        </authorList>
    </citation>
    <scope>NUCLEOTIDE SEQUENCE</scope>
    <source>
        <strain evidence="3">KI11_C11</strain>
    </source>
</reference>
<keyword evidence="1" id="KW-1133">Transmembrane helix</keyword>